<dbReference type="EMBL" id="JAXIOK010000015">
    <property type="protein sequence ID" value="KAK4753999.1"/>
    <property type="molecule type" value="Genomic_DNA"/>
</dbReference>
<sequence length="724" mass="81994">MRVGQIWALSRPNSAQYIFHARGTQSLPLLWRGNGKGLFRCCRHQHGRRRRRMRSVTEITDVFAALASYVEVSNHISSVVTEDEEKSLDLAISKLNRSLNLDGETDDPTVHFLNTALSSMCFTASQVFDSAIERLAKTIVVALSSSVSCKLLKFQNAEVLQIGSSISERDCRELTEACTVALVRLSGNGTCSHLLLDAIIRASFAASRCQYLFPACPVLDGNPVRCNSSSALILLNHLPRESCLNKDEIPLRLLLWYMDPLVLKHDVSDILRETMERPFLCLDQELHERTEWRMIIICLMLCPIMFIEARAMLHNWFLETGAASILELLTNLVAVMLDVSFRPTWWSISSELGLKLPFSGAYYSFKHHLYRILSGPITSTSFSDVVHSSCSDSVTLARATKLAVVDHKSAWALAITFPTWYYYACISLFCGHAFEDINWKSEIVYNVEPLPSSTSAAMYITWVLDPINETQQKLIVDFLTKSSESWIHQQSASCGTEQETTVSRKKFKKLNFCNNMKNTSLRNNLQSTLSWLEKFDIGDTFWPQNPGPRQQRSTMYQKIPLGILLGWPGDLNGCVCELLLYYAATGRILQPKETRCMGTKDLKNDCPGIQDSASWIEECDREDVVTGACLVFRLTDIVESMSGSLFQTEESRINFICKFKERAYAFLVKCINRLMSKLYTFDYGPTMLSDLHSRLSQWKNEGLVSDWKDLDDIIARLSQKISAT</sequence>
<gene>
    <name evidence="1" type="ORF">SAY87_002103</name>
</gene>
<evidence type="ECO:0000313" key="1">
    <source>
        <dbReference type="EMBL" id="KAK4753999.1"/>
    </source>
</evidence>
<evidence type="ECO:0000313" key="2">
    <source>
        <dbReference type="Proteomes" id="UP001345219"/>
    </source>
</evidence>
<proteinExistence type="predicted"/>
<keyword evidence="2" id="KW-1185">Reference proteome</keyword>
<protein>
    <submittedName>
        <fullName evidence="1">Uncharacterized protein</fullName>
    </submittedName>
</protein>
<dbReference type="PANTHER" id="PTHR48221:SF2">
    <property type="entry name" value="ACYL-COA SYNTHETASE FAMILY PROTEIN"/>
    <property type="match status" value="1"/>
</dbReference>
<comment type="caution">
    <text evidence="1">The sequence shown here is derived from an EMBL/GenBank/DDBJ whole genome shotgun (WGS) entry which is preliminary data.</text>
</comment>
<organism evidence="1 2">
    <name type="scientific">Trapa incisa</name>
    <dbReference type="NCBI Taxonomy" id="236973"/>
    <lineage>
        <taxon>Eukaryota</taxon>
        <taxon>Viridiplantae</taxon>
        <taxon>Streptophyta</taxon>
        <taxon>Embryophyta</taxon>
        <taxon>Tracheophyta</taxon>
        <taxon>Spermatophyta</taxon>
        <taxon>Magnoliopsida</taxon>
        <taxon>eudicotyledons</taxon>
        <taxon>Gunneridae</taxon>
        <taxon>Pentapetalae</taxon>
        <taxon>rosids</taxon>
        <taxon>malvids</taxon>
        <taxon>Myrtales</taxon>
        <taxon>Lythraceae</taxon>
        <taxon>Trapa</taxon>
    </lineage>
</organism>
<dbReference type="PANTHER" id="PTHR48221">
    <property type="entry name" value="ACYL-COA SYNTHETASE FAMILY PROTEIN"/>
    <property type="match status" value="1"/>
</dbReference>
<name>A0AAN7JTS9_9MYRT</name>
<reference evidence="1 2" key="1">
    <citation type="journal article" date="2023" name="Hortic Res">
        <title>Pangenome of water caltrop reveals structural variations and asymmetric subgenome divergence after allopolyploidization.</title>
        <authorList>
            <person name="Zhang X."/>
            <person name="Chen Y."/>
            <person name="Wang L."/>
            <person name="Yuan Y."/>
            <person name="Fang M."/>
            <person name="Shi L."/>
            <person name="Lu R."/>
            <person name="Comes H.P."/>
            <person name="Ma Y."/>
            <person name="Chen Y."/>
            <person name="Huang G."/>
            <person name="Zhou Y."/>
            <person name="Zheng Z."/>
            <person name="Qiu Y."/>
        </authorList>
    </citation>
    <scope>NUCLEOTIDE SEQUENCE [LARGE SCALE GENOMIC DNA]</scope>
    <source>
        <tissue evidence="1">Roots</tissue>
    </source>
</reference>
<accession>A0AAN7JTS9</accession>
<dbReference type="AlphaFoldDB" id="A0AAN7JTS9"/>
<dbReference type="Proteomes" id="UP001345219">
    <property type="component" value="Chromosome 2"/>
</dbReference>